<keyword evidence="8 19" id="KW-0554">One-carbon metabolism</keyword>
<evidence type="ECO:0000256" key="7">
    <source>
        <dbReference type="ARBA" id="ARBA00022475"/>
    </source>
</evidence>
<evidence type="ECO:0000256" key="13">
    <source>
        <dbReference type="ARBA" id="ARBA00022989"/>
    </source>
</evidence>
<dbReference type="PIRSF" id="PIRSF005518">
    <property type="entry name" value="MtrB"/>
    <property type="match status" value="1"/>
</dbReference>
<keyword evidence="7 19" id="KW-1003">Cell membrane</keyword>
<keyword evidence="9 19" id="KW-0489">Methyltransferase</keyword>
<comment type="similarity">
    <text evidence="4 19">Belongs to the MtrB family.</text>
</comment>
<comment type="catalytic activity">
    <reaction evidence="17 19">
        <text>5-methyl-5,6,7,8-tetrahydromethanopterin + coenzyme M + 2 Na(+)(in) = 5,6,7,8-tetrahydromethanopterin + methyl-coenzyme M + 2 Na(+)(out)</text>
        <dbReference type="Rhea" id="RHEA:53492"/>
        <dbReference type="ChEBI" id="CHEBI:29101"/>
        <dbReference type="ChEBI" id="CHEBI:58103"/>
        <dbReference type="ChEBI" id="CHEBI:58116"/>
        <dbReference type="ChEBI" id="CHEBI:58286"/>
        <dbReference type="ChEBI" id="CHEBI:58319"/>
        <dbReference type="EC" id="7.2.1.4"/>
    </reaction>
</comment>
<feature type="transmembrane region" description="Helical" evidence="19">
    <location>
        <begin position="81"/>
        <end position="101"/>
    </location>
</feature>
<keyword evidence="10 19" id="KW-0808">Transferase</keyword>
<comment type="function">
    <text evidence="1 19">Part of a complex that catalyzes the formation of methyl-coenzyme M and tetrahydromethanopterin from coenzyme M and methyl-tetrahydromethanopterin. This is an energy-conserving, sodium-ion translocating step.</text>
</comment>
<name>D5VQU4_METIM</name>
<comment type="pathway">
    <text evidence="3 19">One-carbon metabolism; methanogenesis from CO(2); methyl-coenzyme M from 5,10-methylene-5,6,7,8-tetrahydromethanopterin: step 2/2.</text>
</comment>
<dbReference type="GeneID" id="9131277"/>
<dbReference type="NCBIfam" id="TIGR04166">
    <property type="entry name" value="methano_MtrB"/>
    <property type="match status" value="1"/>
</dbReference>
<keyword evidence="12 19" id="KW-1278">Translocase</keyword>
<dbReference type="HAMAP" id="MF_01094">
    <property type="entry name" value="MtrB"/>
    <property type="match status" value="1"/>
</dbReference>
<dbReference type="GO" id="GO:0030269">
    <property type="term" value="F:tetrahydromethanopterin S-methyltransferase activity"/>
    <property type="evidence" value="ECO:0007669"/>
    <property type="project" value="UniProtKB-UniRule"/>
</dbReference>
<dbReference type="EMBL" id="CP002009">
    <property type="protein sequence ID" value="ADG12947.1"/>
    <property type="molecule type" value="Genomic_DNA"/>
</dbReference>
<dbReference type="OrthoDB" id="114034at2157"/>
<gene>
    <name evidence="19" type="primary">mtrB</name>
    <name evidence="20" type="ordered locus">Metin_0277</name>
</gene>
<dbReference type="STRING" id="573063.Metin_0277"/>
<keyword evidence="13 19" id="KW-1133">Transmembrane helix</keyword>
<evidence type="ECO:0000256" key="15">
    <source>
        <dbReference type="ARBA" id="ARBA00023136"/>
    </source>
</evidence>
<keyword evidence="14 19" id="KW-0484">Methanogenesis</keyword>
<evidence type="ECO:0000256" key="18">
    <source>
        <dbReference type="ARBA" id="ARBA00044970"/>
    </source>
</evidence>
<reference evidence="20" key="1">
    <citation type="submission" date="2010-04" db="EMBL/GenBank/DDBJ databases">
        <title>Complete sequence of Methanocaldococcus infernus ME.</title>
        <authorList>
            <consortium name="US DOE Joint Genome Institute"/>
            <person name="Lucas S."/>
            <person name="Copeland A."/>
            <person name="Lapidus A."/>
            <person name="Cheng J.-F."/>
            <person name="Bruce D."/>
            <person name="Goodwin L."/>
            <person name="Pitluck S."/>
            <person name="Munk A.C."/>
            <person name="Detter J.C."/>
            <person name="Han C."/>
            <person name="Tapia R."/>
            <person name="Land M."/>
            <person name="Hauser L."/>
            <person name="Kyrpides N."/>
            <person name="Mikhailova N."/>
            <person name="Sieprawska-Lupa M."/>
            <person name="Whitman W.B."/>
            <person name="Woyke T."/>
        </authorList>
    </citation>
    <scope>NUCLEOTIDE SEQUENCE [LARGE SCALE GENOMIC DNA]</scope>
    <source>
        <strain evidence="20">ME</strain>
    </source>
</reference>
<accession>D5VQU4</accession>
<dbReference type="GO" id="GO:0019386">
    <property type="term" value="P:methanogenesis, from carbon dioxide"/>
    <property type="evidence" value="ECO:0007669"/>
    <property type="project" value="UniProtKB-UniRule"/>
</dbReference>
<comment type="subcellular location">
    <subcellularLocation>
        <location evidence="2 19">Cell membrane</location>
        <topology evidence="2 19">Single-pass membrane protein</topology>
    </subcellularLocation>
</comment>
<evidence type="ECO:0000256" key="6">
    <source>
        <dbReference type="ARBA" id="ARBA00015127"/>
    </source>
</evidence>
<evidence type="ECO:0000256" key="16">
    <source>
        <dbReference type="ARBA" id="ARBA00029818"/>
    </source>
</evidence>
<evidence type="ECO:0000256" key="17">
    <source>
        <dbReference type="ARBA" id="ARBA00044880"/>
    </source>
</evidence>
<dbReference type="KEGG" id="mif:Metin_0277"/>
<keyword evidence="21" id="KW-1185">Reference proteome</keyword>
<dbReference type="EC" id="7.2.1.4" evidence="18 19"/>
<evidence type="ECO:0000256" key="3">
    <source>
        <dbReference type="ARBA" id="ARBA00004839"/>
    </source>
</evidence>
<keyword evidence="15 19" id="KW-0472">Membrane</keyword>
<comment type="subunit">
    <text evidence="5 19">The complex is composed of 8 subunits; MtrA, MtrB, MtrC, MtrD, MtrE, MtrF, MtrG and MtrH.</text>
</comment>
<evidence type="ECO:0000256" key="2">
    <source>
        <dbReference type="ARBA" id="ARBA00004162"/>
    </source>
</evidence>
<evidence type="ECO:0000256" key="12">
    <source>
        <dbReference type="ARBA" id="ARBA00022967"/>
    </source>
</evidence>
<dbReference type="InterPro" id="IPR008690">
    <property type="entry name" value="MtrB_MeTrfase"/>
</dbReference>
<dbReference type="eggNOG" id="arCOG04867">
    <property type="taxonomic scope" value="Archaea"/>
</dbReference>
<keyword evidence="11 19" id="KW-0812">Transmembrane</keyword>
<dbReference type="Proteomes" id="UP000002061">
    <property type="component" value="Chromosome"/>
</dbReference>
<dbReference type="RefSeq" id="WP_013099693.1">
    <property type="nucleotide sequence ID" value="NC_014122.1"/>
</dbReference>
<evidence type="ECO:0000256" key="9">
    <source>
        <dbReference type="ARBA" id="ARBA00022603"/>
    </source>
</evidence>
<dbReference type="Pfam" id="PF05440">
    <property type="entry name" value="MtrB"/>
    <property type="match status" value="1"/>
</dbReference>
<dbReference type="GO" id="GO:0005886">
    <property type="term" value="C:plasma membrane"/>
    <property type="evidence" value="ECO:0007669"/>
    <property type="project" value="UniProtKB-SubCell"/>
</dbReference>
<evidence type="ECO:0000256" key="10">
    <source>
        <dbReference type="ARBA" id="ARBA00022679"/>
    </source>
</evidence>
<proteinExistence type="inferred from homology"/>
<evidence type="ECO:0000256" key="19">
    <source>
        <dbReference type="HAMAP-Rule" id="MF_01094"/>
    </source>
</evidence>
<dbReference type="HOGENOM" id="CLU_171544_0_0_2"/>
<dbReference type="UniPathway" id="UPA00640">
    <property type="reaction ID" value="UER00698"/>
</dbReference>
<evidence type="ECO:0000313" key="20">
    <source>
        <dbReference type="EMBL" id="ADG12947.1"/>
    </source>
</evidence>
<sequence>MPAYVLIDEKIPLVYNVETGEITKGFGDILFVDVNPIMEELNKLEKLVQAYEDSLDPRKPPLNSFPNRDYIYAMSGIFKPFFFGFWIALGLLSLLAIIIGVKYF</sequence>
<dbReference type="NCBIfam" id="NF002129">
    <property type="entry name" value="PRK00965.1"/>
    <property type="match status" value="1"/>
</dbReference>
<organism evidence="20 21">
    <name type="scientific">Methanocaldococcus infernus (strain DSM 11812 / JCM 15783 / ME)</name>
    <dbReference type="NCBI Taxonomy" id="573063"/>
    <lineage>
        <taxon>Archaea</taxon>
        <taxon>Methanobacteriati</taxon>
        <taxon>Methanobacteriota</taxon>
        <taxon>Methanomada group</taxon>
        <taxon>Methanococci</taxon>
        <taxon>Methanococcales</taxon>
        <taxon>Methanocaldococcaceae</taxon>
        <taxon>Methanocaldococcus</taxon>
    </lineage>
</organism>
<evidence type="ECO:0000256" key="11">
    <source>
        <dbReference type="ARBA" id="ARBA00022692"/>
    </source>
</evidence>
<evidence type="ECO:0000256" key="8">
    <source>
        <dbReference type="ARBA" id="ARBA00022563"/>
    </source>
</evidence>
<evidence type="ECO:0000256" key="5">
    <source>
        <dbReference type="ARBA" id="ARBA00011616"/>
    </source>
</evidence>
<dbReference type="GO" id="GO:0032259">
    <property type="term" value="P:methylation"/>
    <property type="evidence" value="ECO:0007669"/>
    <property type="project" value="UniProtKB-KW"/>
</dbReference>
<evidence type="ECO:0000256" key="14">
    <source>
        <dbReference type="ARBA" id="ARBA00022994"/>
    </source>
</evidence>
<evidence type="ECO:0000256" key="4">
    <source>
        <dbReference type="ARBA" id="ARBA00010027"/>
    </source>
</evidence>
<dbReference type="AlphaFoldDB" id="D5VQU4"/>
<dbReference type="GO" id="GO:0006730">
    <property type="term" value="P:one-carbon metabolic process"/>
    <property type="evidence" value="ECO:0007669"/>
    <property type="project" value="UniProtKB-UniRule"/>
</dbReference>
<protein>
    <recommendedName>
        <fullName evidence="6 19">Tetrahydromethanopterin S-methyltransferase subunit B</fullName>
        <ecNumber evidence="18 19">7.2.1.4</ecNumber>
    </recommendedName>
    <alternativeName>
        <fullName evidence="16 19">N5-methyltetrahydromethanopterin--coenzyme M methyltransferase subunit B</fullName>
    </alternativeName>
</protein>
<evidence type="ECO:0000256" key="1">
    <source>
        <dbReference type="ARBA" id="ARBA00002533"/>
    </source>
</evidence>
<evidence type="ECO:0000313" key="21">
    <source>
        <dbReference type="Proteomes" id="UP000002061"/>
    </source>
</evidence>